<name>A0A831XET6_GEOME</name>
<evidence type="ECO:0000256" key="10">
    <source>
        <dbReference type="ARBA" id="ARBA00068674"/>
    </source>
</evidence>
<evidence type="ECO:0000256" key="1">
    <source>
        <dbReference type="ARBA" id="ARBA00005817"/>
    </source>
</evidence>
<dbReference type="GO" id="GO:0050660">
    <property type="term" value="F:flavin adenine dinucleotide binding"/>
    <property type="evidence" value="ECO:0007669"/>
    <property type="project" value="InterPro"/>
</dbReference>
<dbReference type="GO" id="GO:0046872">
    <property type="term" value="F:metal ion binding"/>
    <property type="evidence" value="ECO:0007669"/>
    <property type="project" value="UniProtKB-KW"/>
</dbReference>
<sequence length="452" mass="49172">MTEPKKLKKPRGKARLIQGKCIACGARCQSACPVDCIEMNEAGEPIILSEKCIGCLKCVKVCPAEALEMFFTSEELKILEEIARQQETAGPGAPAEEMDEEEAALARMLAAYRGVWVFVEQTEGEPAKVSWELMGVGAQLARSLGVELCAVVIGENVEHLCREAFAYGAAKAYLLDQEVFRFYRTEPYLDACCYLIDKYKPEIILMGATGMGRDLAGAVATRVRTGLTADCTGLDVDDKRNLRQTRPAFGGNIMATIMCDKFRPQMATVRPHVMHMPERIEGAAGEIVRERFDIDEATILTKVLEIIKDKKAGIDIAGAEFIVSGGRGMMAPENFAMLQELADELGGVVGASRSAVDAGWMPHDRQVGQTGKTVRPKIYIACGISGAIQHLVGMQDSDVVIAINRDKEAPIFQVATYGIVGDLFQIVPAITRRIRELKNQGPGTGDRGPGKN</sequence>
<evidence type="ECO:0000256" key="2">
    <source>
        <dbReference type="ARBA" id="ARBA00022448"/>
    </source>
</evidence>
<dbReference type="PROSITE" id="PS00198">
    <property type="entry name" value="4FE4S_FER_1"/>
    <property type="match status" value="1"/>
</dbReference>
<dbReference type="PANTHER" id="PTHR43153">
    <property type="entry name" value="ELECTRON TRANSFER FLAVOPROTEIN ALPHA"/>
    <property type="match status" value="1"/>
</dbReference>
<keyword evidence="7" id="KW-0408">Iron</keyword>
<dbReference type="SUPFAM" id="SSF52402">
    <property type="entry name" value="Adenine nucleotide alpha hydrolases-like"/>
    <property type="match status" value="1"/>
</dbReference>
<evidence type="ECO:0000313" key="13">
    <source>
        <dbReference type="EMBL" id="HEN42537.1"/>
    </source>
</evidence>
<evidence type="ECO:0000256" key="6">
    <source>
        <dbReference type="ARBA" id="ARBA00022982"/>
    </source>
</evidence>
<dbReference type="GO" id="GO:0033539">
    <property type="term" value="P:fatty acid beta-oxidation using acyl-CoA dehydrogenase"/>
    <property type="evidence" value="ECO:0007669"/>
    <property type="project" value="TreeGrafter"/>
</dbReference>
<evidence type="ECO:0000256" key="3">
    <source>
        <dbReference type="ARBA" id="ARBA00022630"/>
    </source>
</evidence>
<keyword evidence="8" id="KW-0411">Iron-sulfur</keyword>
<evidence type="ECO:0000256" key="11">
    <source>
        <dbReference type="ARBA" id="ARBA00079299"/>
    </source>
</evidence>
<evidence type="ECO:0000256" key="5">
    <source>
        <dbReference type="ARBA" id="ARBA00022827"/>
    </source>
</evidence>
<dbReference type="InterPro" id="IPR014731">
    <property type="entry name" value="ETF_asu_C"/>
</dbReference>
<dbReference type="GO" id="GO:0051536">
    <property type="term" value="F:iron-sulfur cluster binding"/>
    <property type="evidence" value="ECO:0007669"/>
    <property type="project" value="UniProtKB-KW"/>
</dbReference>
<dbReference type="AlphaFoldDB" id="A0A831XET6"/>
<dbReference type="Pfam" id="PF01012">
    <property type="entry name" value="ETF"/>
    <property type="match status" value="1"/>
</dbReference>
<dbReference type="Gene3D" id="3.30.70.20">
    <property type="match status" value="1"/>
</dbReference>
<reference evidence="13" key="1">
    <citation type="journal article" date="2020" name="mSystems">
        <title>Genome- and Community-Level Interaction Insights into Carbon Utilization and Element Cycling Functions of Hydrothermarchaeota in Hydrothermal Sediment.</title>
        <authorList>
            <person name="Zhou Z."/>
            <person name="Liu Y."/>
            <person name="Xu W."/>
            <person name="Pan J."/>
            <person name="Luo Z.H."/>
            <person name="Li M."/>
        </authorList>
    </citation>
    <scope>NUCLEOTIDE SEQUENCE [LARGE SCALE GENOMIC DNA]</scope>
    <source>
        <strain evidence="13">SpSt-349</strain>
    </source>
</reference>
<keyword evidence="5" id="KW-0274">FAD</keyword>
<dbReference type="Gene3D" id="3.40.50.1220">
    <property type="entry name" value="TPP-binding domain"/>
    <property type="match status" value="1"/>
</dbReference>
<feature type="domain" description="4Fe-4S ferredoxin-type" evidence="12">
    <location>
        <begin position="12"/>
        <end position="42"/>
    </location>
</feature>
<comment type="caution">
    <text evidence="13">The sequence shown here is derived from an EMBL/GenBank/DDBJ whole genome shotgun (WGS) entry which is preliminary data.</text>
</comment>
<dbReference type="InterPro" id="IPR017900">
    <property type="entry name" value="4Fe4S_Fe_S_CS"/>
</dbReference>
<dbReference type="InterPro" id="IPR029035">
    <property type="entry name" value="DHS-like_NAD/FAD-binding_dom"/>
</dbReference>
<dbReference type="CDD" id="cd01715">
    <property type="entry name" value="ETF_alpha"/>
    <property type="match status" value="1"/>
</dbReference>
<dbReference type="EMBL" id="DSOV01000042">
    <property type="protein sequence ID" value="HEN42537.1"/>
    <property type="molecule type" value="Genomic_DNA"/>
</dbReference>
<dbReference type="Gene3D" id="3.40.50.620">
    <property type="entry name" value="HUPs"/>
    <property type="match status" value="1"/>
</dbReference>
<dbReference type="GO" id="GO:0009055">
    <property type="term" value="F:electron transfer activity"/>
    <property type="evidence" value="ECO:0007669"/>
    <property type="project" value="InterPro"/>
</dbReference>
<protein>
    <recommendedName>
        <fullName evidence="10">Electron transfer flavoprotein subunit alpha</fullName>
    </recommendedName>
    <alternativeName>
        <fullName evidence="11">Electron transfer flavoprotein large subunit</fullName>
    </alternativeName>
</protein>
<dbReference type="FunFam" id="3.40.50.1220:FF:000001">
    <property type="entry name" value="Electron transfer flavoprotein, alpha subunit"/>
    <property type="match status" value="1"/>
</dbReference>
<keyword evidence="2" id="KW-0813">Transport</keyword>
<accession>A0A831XET6</accession>
<dbReference type="SMART" id="SM00893">
    <property type="entry name" value="ETF"/>
    <property type="match status" value="1"/>
</dbReference>
<proteinExistence type="inferred from homology"/>
<dbReference type="SUPFAM" id="SSF52467">
    <property type="entry name" value="DHS-like NAD/FAD-binding domain"/>
    <property type="match status" value="1"/>
</dbReference>
<evidence type="ECO:0000256" key="8">
    <source>
        <dbReference type="ARBA" id="ARBA00023014"/>
    </source>
</evidence>
<comment type="similarity">
    <text evidence="1">Belongs to the ETF alpha-subunit/FixB family.</text>
</comment>
<keyword evidence="3" id="KW-0285">Flavoprotein</keyword>
<dbReference type="InterPro" id="IPR014730">
    <property type="entry name" value="ETF_a/b_N"/>
</dbReference>
<feature type="domain" description="4Fe-4S ferredoxin-type" evidence="12">
    <location>
        <begin position="43"/>
        <end position="72"/>
    </location>
</feature>
<dbReference type="InterPro" id="IPR017896">
    <property type="entry name" value="4Fe4S_Fe-S-bd"/>
</dbReference>
<dbReference type="InterPro" id="IPR014729">
    <property type="entry name" value="Rossmann-like_a/b/a_fold"/>
</dbReference>
<gene>
    <name evidence="13" type="ORF">ENQ87_09195</name>
</gene>
<keyword evidence="4" id="KW-0479">Metal-binding</keyword>
<keyword evidence="6" id="KW-0249">Electron transport</keyword>
<comment type="function">
    <text evidence="9">The electron transfer flavoprotein serves as a specific electron acceptor for other dehydrogenases. It transfers the electrons to the main respiratory chain via ETF-ubiquinone oxidoreductase (ETF dehydrogenase).</text>
</comment>
<dbReference type="PANTHER" id="PTHR43153:SF1">
    <property type="entry name" value="ELECTRON TRANSFER FLAVOPROTEIN SUBUNIT ALPHA, MITOCHONDRIAL"/>
    <property type="match status" value="1"/>
</dbReference>
<dbReference type="Pfam" id="PF00766">
    <property type="entry name" value="ETF_alpha"/>
    <property type="match status" value="1"/>
</dbReference>
<dbReference type="InterPro" id="IPR033947">
    <property type="entry name" value="ETF_alpha_N"/>
</dbReference>
<evidence type="ECO:0000256" key="7">
    <source>
        <dbReference type="ARBA" id="ARBA00023004"/>
    </source>
</evidence>
<evidence type="ECO:0000259" key="12">
    <source>
        <dbReference type="PROSITE" id="PS51379"/>
    </source>
</evidence>
<evidence type="ECO:0000256" key="4">
    <source>
        <dbReference type="ARBA" id="ARBA00022723"/>
    </source>
</evidence>
<organism evidence="13">
    <name type="scientific">Geobacter metallireducens</name>
    <dbReference type="NCBI Taxonomy" id="28232"/>
    <lineage>
        <taxon>Bacteria</taxon>
        <taxon>Pseudomonadati</taxon>
        <taxon>Thermodesulfobacteriota</taxon>
        <taxon>Desulfuromonadia</taxon>
        <taxon>Geobacterales</taxon>
        <taxon>Geobacteraceae</taxon>
        <taxon>Geobacter</taxon>
    </lineage>
</organism>
<dbReference type="Pfam" id="PF12838">
    <property type="entry name" value="Fer4_7"/>
    <property type="match status" value="1"/>
</dbReference>
<dbReference type="PROSITE" id="PS51379">
    <property type="entry name" value="4FE4S_FER_2"/>
    <property type="match status" value="2"/>
</dbReference>
<dbReference type="InterPro" id="IPR018206">
    <property type="entry name" value="ETF_asu_C_CS"/>
</dbReference>
<dbReference type="InterPro" id="IPR001308">
    <property type="entry name" value="ETF_a/FixB"/>
</dbReference>
<evidence type="ECO:0000256" key="9">
    <source>
        <dbReference type="ARBA" id="ARBA00025649"/>
    </source>
</evidence>
<dbReference type="PROSITE" id="PS00696">
    <property type="entry name" value="ETF_ALPHA"/>
    <property type="match status" value="1"/>
</dbReference>
<dbReference type="SUPFAM" id="SSF54862">
    <property type="entry name" value="4Fe-4S ferredoxins"/>
    <property type="match status" value="1"/>
</dbReference>